<keyword evidence="5" id="KW-0223">Dioxygenase</keyword>
<dbReference type="InterPro" id="IPR044862">
    <property type="entry name" value="Pro_4_hyd_alph_FE2OG_OXY"/>
</dbReference>
<comment type="caution">
    <text evidence="10">The sequence shown here is derived from an EMBL/GenBank/DDBJ whole genome shotgun (WGS) entry which is preliminary data.</text>
</comment>
<dbReference type="PANTHER" id="PTHR10869">
    <property type="entry name" value="PROLYL 4-HYDROXYLASE ALPHA SUBUNIT"/>
    <property type="match status" value="1"/>
</dbReference>
<dbReference type="SMART" id="SM00702">
    <property type="entry name" value="P4Hc"/>
    <property type="match status" value="1"/>
</dbReference>
<proteinExistence type="predicted"/>
<keyword evidence="2" id="KW-0479">Metal-binding</keyword>
<dbReference type="InterPro" id="IPR045054">
    <property type="entry name" value="P4HA-like"/>
</dbReference>
<evidence type="ECO:0000256" key="1">
    <source>
        <dbReference type="ARBA" id="ARBA00001961"/>
    </source>
</evidence>
<evidence type="ECO:0000259" key="9">
    <source>
        <dbReference type="PROSITE" id="PS51471"/>
    </source>
</evidence>
<organism evidence="10 11">
    <name type="scientific">Phenylobacterium ferrooxidans</name>
    <dbReference type="NCBI Taxonomy" id="2982689"/>
    <lineage>
        <taxon>Bacteria</taxon>
        <taxon>Pseudomonadati</taxon>
        <taxon>Pseudomonadota</taxon>
        <taxon>Alphaproteobacteria</taxon>
        <taxon>Caulobacterales</taxon>
        <taxon>Caulobacteraceae</taxon>
        <taxon>Phenylobacterium</taxon>
    </lineage>
</organism>
<sequence length="365" mass="38638">MALAEALDSQGQGKAALDWMVRAAQGGWMPAVSRLGLWQLVGHITPQAPALGVGRIIQAAQAGDPFGLHLAAIVDSGAIGTPRNIGRALYWLARAAALGDGRAACQLGLLCGDEPLAHAALSAAAITGFEPAIAALGARGVVPAPTDWDAVAAAADLSDFAAPVSRVVESESPRILSVPGLLPLWMCDYAMALAEPALGRALVLTDDGSEQERGERSNRVMHFGLVDSDVVLELMNLRISQAAEMPPENAEGLGVLHYAPGERYRPHMDYIPDTPENARQLAVMGQRVRTLLVYLNDGYEGGATLFPRLEAAFRPAPGGALIFDSVTDEGEMDPRTLHEGSPTTSGEKWIISKWFRTKALRPTAS</sequence>
<evidence type="ECO:0000256" key="8">
    <source>
        <dbReference type="ARBA" id="ARBA00023180"/>
    </source>
</evidence>
<dbReference type="RefSeq" id="WP_377370511.1">
    <property type="nucleotide sequence ID" value="NZ_JAOTJD010000025.1"/>
</dbReference>
<evidence type="ECO:0000256" key="7">
    <source>
        <dbReference type="ARBA" id="ARBA00023004"/>
    </source>
</evidence>
<dbReference type="SUPFAM" id="SSF81901">
    <property type="entry name" value="HCP-like"/>
    <property type="match status" value="1"/>
</dbReference>
<dbReference type="PROSITE" id="PS51471">
    <property type="entry name" value="FE2OG_OXY"/>
    <property type="match status" value="1"/>
</dbReference>
<accession>A0ABW6CXR9</accession>
<evidence type="ECO:0000256" key="2">
    <source>
        <dbReference type="ARBA" id="ARBA00022723"/>
    </source>
</evidence>
<keyword evidence="7" id="KW-0408">Iron</keyword>
<dbReference type="Proteomes" id="UP001598130">
    <property type="component" value="Unassembled WGS sequence"/>
</dbReference>
<comment type="cofactor">
    <cofactor evidence="1">
        <name>L-ascorbate</name>
        <dbReference type="ChEBI" id="CHEBI:38290"/>
    </cofactor>
</comment>
<dbReference type="Gene3D" id="1.25.40.10">
    <property type="entry name" value="Tetratricopeptide repeat domain"/>
    <property type="match status" value="1"/>
</dbReference>
<dbReference type="InterPro" id="IPR005123">
    <property type="entry name" value="Oxoglu/Fe-dep_dioxygenase_dom"/>
</dbReference>
<name>A0ABW6CXR9_9CAUL</name>
<dbReference type="InterPro" id="IPR011990">
    <property type="entry name" value="TPR-like_helical_dom_sf"/>
</dbReference>
<keyword evidence="3" id="KW-0256">Endoplasmic reticulum</keyword>
<dbReference type="EMBL" id="JAOTJD010000025">
    <property type="protein sequence ID" value="MFD3264987.1"/>
    <property type="molecule type" value="Genomic_DNA"/>
</dbReference>
<evidence type="ECO:0000313" key="11">
    <source>
        <dbReference type="Proteomes" id="UP001598130"/>
    </source>
</evidence>
<dbReference type="Pfam" id="PF13640">
    <property type="entry name" value="2OG-FeII_Oxy_3"/>
    <property type="match status" value="1"/>
</dbReference>
<feature type="domain" description="Fe2OG dioxygenase" evidence="9">
    <location>
        <begin position="249"/>
        <end position="357"/>
    </location>
</feature>
<evidence type="ECO:0000256" key="5">
    <source>
        <dbReference type="ARBA" id="ARBA00022964"/>
    </source>
</evidence>
<keyword evidence="8" id="KW-0325">Glycoprotein</keyword>
<protein>
    <submittedName>
        <fullName evidence="10">2OG-Fe(II) oxygenase</fullName>
    </submittedName>
</protein>
<reference evidence="10 11" key="1">
    <citation type="submission" date="2022-09" db="EMBL/GenBank/DDBJ databases">
        <title>New species of Phenylobacterium.</title>
        <authorList>
            <person name="Mieszkin S."/>
        </authorList>
    </citation>
    <scope>NUCLEOTIDE SEQUENCE [LARGE SCALE GENOMIC DNA]</scope>
    <source>
        <strain evidence="10 11">HK31-G</strain>
    </source>
</reference>
<evidence type="ECO:0000256" key="6">
    <source>
        <dbReference type="ARBA" id="ARBA00023002"/>
    </source>
</evidence>
<evidence type="ECO:0000256" key="3">
    <source>
        <dbReference type="ARBA" id="ARBA00022824"/>
    </source>
</evidence>
<keyword evidence="6" id="KW-0560">Oxidoreductase</keyword>
<evidence type="ECO:0000256" key="4">
    <source>
        <dbReference type="ARBA" id="ARBA00022896"/>
    </source>
</evidence>
<dbReference type="InterPro" id="IPR006620">
    <property type="entry name" value="Pro_4_hyd_alph"/>
</dbReference>
<dbReference type="Gene3D" id="2.60.120.620">
    <property type="entry name" value="q2cbj1_9rhob like domain"/>
    <property type="match status" value="1"/>
</dbReference>
<keyword evidence="4" id="KW-0847">Vitamin C</keyword>
<keyword evidence="11" id="KW-1185">Reference proteome</keyword>
<evidence type="ECO:0000313" key="10">
    <source>
        <dbReference type="EMBL" id="MFD3264987.1"/>
    </source>
</evidence>
<dbReference type="PANTHER" id="PTHR10869:SF246">
    <property type="entry name" value="TRANSMEMBRANE PROLYL 4-HYDROXYLASE"/>
    <property type="match status" value="1"/>
</dbReference>
<gene>
    <name evidence="10" type="ORF">OCL97_13580</name>
</gene>